<evidence type="ECO:0000313" key="4">
    <source>
        <dbReference type="EMBL" id="KAG5190449.1"/>
    </source>
</evidence>
<evidence type="ECO:0000256" key="3">
    <source>
        <dbReference type="ARBA" id="ARBA00023274"/>
    </source>
</evidence>
<dbReference type="GO" id="GO:0032543">
    <property type="term" value="P:mitochondrial translation"/>
    <property type="evidence" value="ECO:0007669"/>
    <property type="project" value="TreeGrafter"/>
</dbReference>
<dbReference type="OrthoDB" id="407221at2759"/>
<evidence type="ECO:0000313" key="5">
    <source>
        <dbReference type="Proteomes" id="UP000664859"/>
    </source>
</evidence>
<proteinExistence type="inferred from homology"/>
<reference evidence="4" key="1">
    <citation type="submission" date="2021-02" db="EMBL/GenBank/DDBJ databases">
        <title>First Annotated Genome of the Yellow-green Alga Tribonema minus.</title>
        <authorList>
            <person name="Mahan K.M."/>
        </authorList>
    </citation>
    <scope>NUCLEOTIDE SEQUENCE</scope>
    <source>
        <strain evidence="4">UTEX B ZZ1240</strain>
    </source>
</reference>
<dbReference type="PANTHER" id="PTHR12919:SF20">
    <property type="entry name" value="SMALL RIBOSOMAL SUBUNIT PROTEIN BS16M"/>
    <property type="match status" value="1"/>
</dbReference>
<feature type="non-terminal residue" evidence="4">
    <location>
        <position position="1"/>
    </location>
</feature>
<dbReference type="SUPFAM" id="SSF54565">
    <property type="entry name" value="Ribosomal protein S16"/>
    <property type="match status" value="1"/>
</dbReference>
<dbReference type="InterPro" id="IPR023803">
    <property type="entry name" value="Ribosomal_bS16_dom_sf"/>
</dbReference>
<comment type="similarity">
    <text evidence="1">Belongs to the bacterial ribosomal protein bS16 family.</text>
</comment>
<dbReference type="Proteomes" id="UP000664859">
    <property type="component" value="Unassembled WGS sequence"/>
</dbReference>
<keyword evidence="2 4" id="KW-0689">Ribosomal protein</keyword>
<organism evidence="4 5">
    <name type="scientific">Tribonema minus</name>
    <dbReference type="NCBI Taxonomy" id="303371"/>
    <lineage>
        <taxon>Eukaryota</taxon>
        <taxon>Sar</taxon>
        <taxon>Stramenopiles</taxon>
        <taxon>Ochrophyta</taxon>
        <taxon>PX clade</taxon>
        <taxon>Xanthophyceae</taxon>
        <taxon>Tribonematales</taxon>
        <taxon>Tribonemataceae</taxon>
        <taxon>Tribonema</taxon>
    </lineage>
</organism>
<dbReference type="NCBIfam" id="TIGR00002">
    <property type="entry name" value="S16"/>
    <property type="match status" value="1"/>
</dbReference>
<evidence type="ECO:0000256" key="1">
    <source>
        <dbReference type="ARBA" id="ARBA00006668"/>
    </source>
</evidence>
<gene>
    <name evidence="4" type="ORF">JKP88DRAFT_145214</name>
</gene>
<dbReference type="PANTHER" id="PTHR12919">
    <property type="entry name" value="30S RIBOSOMAL PROTEIN S16"/>
    <property type="match status" value="1"/>
</dbReference>
<sequence length="106" mass="12457">MVVRLRLQRFGHKNQPFYRVVAADARAPRDGKFIEIVGTYNPIPTRDGYKEVRFNRQRIEYWLGVGAEPSERVAWLLGQFNILPLVPRRIFTQNHLPKKERAELLA</sequence>
<dbReference type="GO" id="GO:0015935">
    <property type="term" value="C:small ribosomal subunit"/>
    <property type="evidence" value="ECO:0007669"/>
    <property type="project" value="TreeGrafter"/>
</dbReference>
<dbReference type="AlphaFoldDB" id="A0A836CM62"/>
<dbReference type="InterPro" id="IPR000307">
    <property type="entry name" value="Ribosomal_bS16"/>
</dbReference>
<accession>A0A836CM62</accession>
<dbReference type="HAMAP" id="MF_00385">
    <property type="entry name" value="Ribosomal_bS16"/>
    <property type="match status" value="1"/>
</dbReference>
<evidence type="ECO:0000256" key="2">
    <source>
        <dbReference type="ARBA" id="ARBA00022980"/>
    </source>
</evidence>
<keyword evidence="5" id="KW-1185">Reference proteome</keyword>
<dbReference type="EMBL" id="JAFCMP010000034">
    <property type="protein sequence ID" value="KAG5190449.1"/>
    <property type="molecule type" value="Genomic_DNA"/>
</dbReference>
<keyword evidence="3" id="KW-0687">Ribonucleoprotein</keyword>
<dbReference type="Gene3D" id="3.30.1320.10">
    <property type="match status" value="1"/>
</dbReference>
<dbReference type="GO" id="GO:0005739">
    <property type="term" value="C:mitochondrion"/>
    <property type="evidence" value="ECO:0007669"/>
    <property type="project" value="GOC"/>
</dbReference>
<name>A0A836CM62_9STRA</name>
<protein>
    <submittedName>
        <fullName evidence="4">Putative 30S ribosomal protein S16</fullName>
    </submittedName>
</protein>
<dbReference type="Pfam" id="PF00886">
    <property type="entry name" value="Ribosomal_S16"/>
    <property type="match status" value="1"/>
</dbReference>
<dbReference type="GO" id="GO:0003735">
    <property type="term" value="F:structural constituent of ribosome"/>
    <property type="evidence" value="ECO:0007669"/>
    <property type="project" value="InterPro"/>
</dbReference>
<comment type="caution">
    <text evidence="4">The sequence shown here is derived from an EMBL/GenBank/DDBJ whole genome shotgun (WGS) entry which is preliminary data.</text>
</comment>